<organism evidence="2 3">
    <name type="scientific">Lupinus luteus</name>
    <name type="common">European yellow lupine</name>
    <dbReference type="NCBI Taxonomy" id="3873"/>
    <lineage>
        <taxon>Eukaryota</taxon>
        <taxon>Viridiplantae</taxon>
        <taxon>Streptophyta</taxon>
        <taxon>Embryophyta</taxon>
        <taxon>Tracheophyta</taxon>
        <taxon>Spermatophyta</taxon>
        <taxon>Magnoliopsida</taxon>
        <taxon>eudicotyledons</taxon>
        <taxon>Gunneridae</taxon>
        <taxon>Pentapetalae</taxon>
        <taxon>rosids</taxon>
        <taxon>fabids</taxon>
        <taxon>Fabales</taxon>
        <taxon>Fabaceae</taxon>
        <taxon>Papilionoideae</taxon>
        <taxon>50 kb inversion clade</taxon>
        <taxon>genistoids sensu lato</taxon>
        <taxon>core genistoids</taxon>
        <taxon>Genisteae</taxon>
        <taxon>Lupinus</taxon>
    </lineage>
</organism>
<keyword evidence="3" id="KW-1185">Reference proteome</keyword>
<comment type="caution">
    <text evidence="2">The sequence shown here is derived from an EMBL/GenBank/DDBJ whole genome shotgun (WGS) entry which is preliminary data.</text>
</comment>
<evidence type="ECO:0000313" key="2">
    <source>
        <dbReference type="EMBL" id="CAL0326579.1"/>
    </source>
</evidence>
<proteinExistence type="predicted"/>
<evidence type="ECO:0000259" key="1">
    <source>
        <dbReference type="Pfam" id="PF02298"/>
    </source>
</evidence>
<dbReference type="Proteomes" id="UP001497480">
    <property type="component" value="Unassembled WGS sequence"/>
</dbReference>
<dbReference type="InterPro" id="IPR003245">
    <property type="entry name" value="Phytocyanin_dom"/>
</dbReference>
<gene>
    <name evidence="2" type="ORF">LLUT_LOCUS27639</name>
</gene>
<dbReference type="SUPFAM" id="SSF49503">
    <property type="entry name" value="Cupredoxins"/>
    <property type="match status" value="1"/>
</dbReference>
<accession>A0AAV1Y087</accession>
<feature type="domain" description="Phytocyanin" evidence="1">
    <location>
        <begin position="75"/>
        <end position="125"/>
    </location>
</feature>
<name>A0AAV1Y087_LUPLU</name>
<dbReference type="Pfam" id="PF02298">
    <property type="entry name" value="Cu_bind_like"/>
    <property type="match status" value="1"/>
</dbReference>
<dbReference type="AlphaFoldDB" id="A0AAV1Y087"/>
<sequence>MDTDKALAESCRPAPDQTLQQGFGPLSKQLGHLFKLVSLKLWAATHAGRAGARMGGPVVGPCYLPLHPHEAAYSEYNPKLDSVVKVNQEDYNSCNSKGALAVYKSGNDRILLPTGCISSFLVSMKTLDHMGSNQIDEIPLSIQLSNRLISPLTIELGAVFPLSEKNFASERMYIEKDMYEDILYCVLGFEVKDCLQCVYGLVKSQTRQL</sequence>
<evidence type="ECO:0000313" key="3">
    <source>
        <dbReference type="Proteomes" id="UP001497480"/>
    </source>
</evidence>
<dbReference type="Gene3D" id="2.60.40.420">
    <property type="entry name" value="Cupredoxins - blue copper proteins"/>
    <property type="match status" value="1"/>
</dbReference>
<dbReference type="GO" id="GO:0009055">
    <property type="term" value="F:electron transfer activity"/>
    <property type="evidence" value="ECO:0007669"/>
    <property type="project" value="InterPro"/>
</dbReference>
<reference evidence="2 3" key="1">
    <citation type="submission" date="2024-03" db="EMBL/GenBank/DDBJ databases">
        <authorList>
            <person name="Martinez-Hernandez J."/>
        </authorList>
    </citation>
    <scope>NUCLEOTIDE SEQUENCE [LARGE SCALE GENOMIC DNA]</scope>
</reference>
<dbReference type="InterPro" id="IPR008972">
    <property type="entry name" value="Cupredoxin"/>
</dbReference>
<protein>
    <recommendedName>
        <fullName evidence="1">Phytocyanin domain-containing protein</fullName>
    </recommendedName>
</protein>
<dbReference type="EMBL" id="CAXHTB010000019">
    <property type="protein sequence ID" value="CAL0326579.1"/>
    <property type="molecule type" value="Genomic_DNA"/>
</dbReference>